<dbReference type="CDD" id="cd17470">
    <property type="entry name" value="T3SS_Flik_C"/>
    <property type="match status" value="1"/>
</dbReference>
<organism evidence="3 4">
    <name type="scientific">Acidovorax kalamii</name>
    <dbReference type="NCBI Taxonomy" id="2004485"/>
    <lineage>
        <taxon>Bacteria</taxon>
        <taxon>Pseudomonadati</taxon>
        <taxon>Pseudomonadota</taxon>
        <taxon>Betaproteobacteria</taxon>
        <taxon>Burkholderiales</taxon>
        <taxon>Comamonadaceae</taxon>
        <taxon>Acidovorax</taxon>
    </lineage>
</organism>
<name>A0A235EKL5_9BURK</name>
<proteinExistence type="predicted"/>
<comment type="caution">
    <text evidence="3">The sequence shown here is derived from an EMBL/GenBank/DDBJ whole genome shotgun (WGS) entry which is preliminary data.</text>
</comment>
<feature type="region of interest" description="Disordered" evidence="1">
    <location>
        <begin position="88"/>
        <end position="144"/>
    </location>
</feature>
<dbReference type="Gene3D" id="3.30.750.140">
    <property type="match status" value="1"/>
</dbReference>
<accession>A0A235EKL5</accession>
<dbReference type="InterPro" id="IPR021136">
    <property type="entry name" value="Flagellar_hook_control-like_C"/>
</dbReference>
<dbReference type="PANTHER" id="PTHR37533:SF2">
    <property type="entry name" value="FLAGELLAR HOOK-LENGTH CONTROL PROTEIN"/>
    <property type="match status" value="1"/>
</dbReference>
<feature type="compositionally biased region" description="Basic and acidic residues" evidence="1">
    <location>
        <begin position="134"/>
        <end position="144"/>
    </location>
</feature>
<dbReference type="AlphaFoldDB" id="A0A235EKL5"/>
<dbReference type="EMBL" id="NOIG01000009">
    <property type="protein sequence ID" value="OYD49564.1"/>
    <property type="molecule type" value="Genomic_DNA"/>
</dbReference>
<evidence type="ECO:0000259" key="2">
    <source>
        <dbReference type="Pfam" id="PF02120"/>
    </source>
</evidence>
<dbReference type="OrthoDB" id="9157214at2"/>
<dbReference type="PANTHER" id="PTHR37533">
    <property type="entry name" value="FLAGELLAR HOOK-LENGTH CONTROL PROTEIN"/>
    <property type="match status" value="1"/>
</dbReference>
<dbReference type="InterPro" id="IPR038610">
    <property type="entry name" value="FliK-like_C_sf"/>
</dbReference>
<evidence type="ECO:0000256" key="1">
    <source>
        <dbReference type="SAM" id="MobiDB-lite"/>
    </source>
</evidence>
<evidence type="ECO:0000313" key="3">
    <source>
        <dbReference type="EMBL" id="OYD49564.1"/>
    </source>
</evidence>
<keyword evidence="3" id="KW-0282">Flagellum</keyword>
<dbReference type="Pfam" id="PF02120">
    <property type="entry name" value="Flg_hook"/>
    <property type="match status" value="1"/>
</dbReference>
<dbReference type="Proteomes" id="UP000215441">
    <property type="component" value="Unassembled WGS sequence"/>
</dbReference>
<protein>
    <submittedName>
        <fullName evidence="3">Flagellar hook-length control protein</fullName>
    </submittedName>
</protein>
<keyword evidence="3" id="KW-0969">Cilium</keyword>
<keyword evidence="3" id="KW-0966">Cell projection</keyword>
<gene>
    <name evidence="3" type="ORF">CBY09_14055</name>
</gene>
<sequence length="144" mass="14967">MFVDPGAAGAEEQVADQVAYWVNQKTQNAELTLNRDGQPVEVSVSLSGNEAHVTFRSDQAQTRELLDQSMAQLRDLLRSEGLVLSGMSVGTSARDGAGAQGGDAGQPRGPDGARQAQVLSSAPVGTASLARDGSGPDRTVDIFV</sequence>
<evidence type="ECO:0000313" key="4">
    <source>
        <dbReference type="Proteomes" id="UP000215441"/>
    </source>
</evidence>
<keyword evidence="4" id="KW-1185">Reference proteome</keyword>
<feature type="domain" description="Flagellar hook-length control protein-like C-terminal" evidence="2">
    <location>
        <begin position="16"/>
        <end position="94"/>
    </location>
</feature>
<dbReference type="InterPro" id="IPR052563">
    <property type="entry name" value="FliK"/>
</dbReference>
<reference evidence="3 4" key="1">
    <citation type="submission" date="2017-07" db="EMBL/GenBank/DDBJ databases">
        <title>Acidovorax KNDSW TSA 6 genome sequence and assembly.</title>
        <authorList>
            <person name="Mayilraj S."/>
        </authorList>
    </citation>
    <scope>NUCLEOTIDE SEQUENCE [LARGE SCALE GENOMIC DNA]</scope>
    <source>
        <strain evidence="3 4">KNDSW-TSA6</strain>
    </source>
</reference>